<keyword evidence="1" id="KW-0004">4Fe-4S</keyword>
<name>A0AA96GAV5_9BACT</name>
<keyword evidence="3" id="KW-0408">Iron</keyword>
<dbReference type="PANTHER" id="PTHR43177:SF3">
    <property type="entry name" value="PROTEIN NRFC HOMOLOG"/>
    <property type="match status" value="1"/>
</dbReference>
<sequence>MSQDPQATEEYSNTAASSYKWEMVVDLDRCSGCEACVVACHAENNIRISGEEEAAEGRAINWIRIERYWEGDYPNVKAKFLPVMCQHCDDAPCEPVCPVYASYHTPEGLNAQVYNRCIGVRYCGNNCPYVARQFNWFDPHWDEPLAEQLNPDVSVRSGGVMEKCTFCVQRIRSGKEAAHKEGRRVRDGEITPACVQSCPTSALIFGDRNDPESRVSHLKKSRRGFHLMESLGTHPAVTYLRRLSE</sequence>
<keyword evidence="4" id="KW-0411">Iron-sulfur</keyword>
<dbReference type="KEGG" id="nall:PP769_11410"/>
<evidence type="ECO:0000256" key="1">
    <source>
        <dbReference type="ARBA" id="ARBA00022485"/>
    </source>
</evidence>
<accession>A0AA96GAV5</accession>
<dbReference type="InterPro" id="IPR017896">
    <property type="entry name" value="4Fe4S_Fe-S-bd"/>
</dbReference>
<dbReference type="SUPFAM" id="SSF54862">
    <property type="entry name" value="4Fe-4S ferredoxins"/>
    <property type="match status" value="1"/>
</dbReference>
<feature type="domain" description="4Fe-4S ferredoxin-type" evidence="5">
    <location>
        <begin position="21"/>
        <end position="51"/>
    </location>
</feature>
<dbReference type="Proteomes" id="UP001302719">
    <property type="component" value="Chromosome"/>
</dbReference>
<dbReference type="GO" id="GO:0046872">
    <property type="term" value="F:metal ion binding"/>
    <property type="evidence" value="ECO:0007669"/>
    <property type="project" value="UniProtKB-KW"/>
</dbReference>
<dbReference type="EMBL" id="CP116967">
    <property type="protein sequence ID" value="WNM56585.1"/>
    <property type="molecule type" value="Genomic_DNA"/>
</dbReference>
<dbReference type="PROSITE" id="PS51379">
    <property type="entry name" value="4FE4S_FER_2"/>
    <property type="match status" value="1"/>
</dbReference>
<keyword evidence="2" id="KW-0479">Metal-binding</keyword>
<gene>
    <name evidence="6" type="ORF">PP769_11410</name>
</gene>
<dbReference type="RefSeq" id="WP_312640183.1">
    <property type="nucleotide sequence ID" value="NZ_CP116967.1"/>
</dbReference>
<organism evidence="6 7">
    <name type="scientific">Candidatus Nitrospira allomarina</name>
    <dbReference type="NCBI Taxonomy" id="3020900"/>
    <lineage>
        <taxon>Bacteria</taxon>
        <taxon>Pseudomonadati</taxon>
        <taxon>Nitrospirota</taxon>
        <taxon>Nitrospiria</taxon>
        <taxon>Nitrospirales</taxon>
        <taxon>Nitrospiraceae</taxon>
        <taxon>Nitrospira</taxon>
    </lineage>
</organism>
<dbReference type="AlphaFoldDB" id="A0AA96GAV5"/>
<dbReference type="GO" id="GO:0051539">
    <property type="term" value="F:4 iron, 4 sulfur cluster binding"/>
    <property type="evidence" value="ECO:0007669"/>
    <property type="project" value="UniProtKB-KW"/>
</dbReference>
<dbReference type="Gene3D" id="3.30.70.20">
    <property type="match status" value="2"/>
</dbReference>
<evidence type="ECO:0000259" key="5">
    <source>
        <dbReference type="PROSITE" id="PS51379"/>
    </source>
</evidence>
<evidence type="ECO:0000256" key="4">
    <source>
        <dbReference type="ARBA" id="ARBA00023014"/>
    </source>
</evidence>
<dbReference type="InterPro" id="IPR050954">
    <property type="entry name" value="ET_IronSulfur_Cluster-Binding"/>
</dbReference>
<dbReference type="CDD" id="cd10551">
    <property type="entry name" value="PsrB"/>
    <property type="match status" value="1"/>
</dbReference>
<protein>
    <submittedName>
        <fullName evidence="6">4Fe-4S dicluster domain-containing protein</fullName>
    </submittedName>
</protein>
<evidence type="ECO:0000313" key="7">
    <source>
        <dbReference type="Proteomes" id="UP001302719"/>
    </source>
</evidence>
<evidence type="ECO:0000256" key="2">
    <source>
        <dbReference type="ARBA" id="ARBA00022723"/>
    </source>
</evidence>
<dbReference type="Pfam" id="PF13247">
    <property type="entry name" value="Fer4_11"/>
    <property type="match status" value="1"/>
</dbReference>
<dbReference type="PANTHER" id="PTHR43177">
    <property type="entry name" value="PROTEIN NRFC"/>
    <property type="match status" value="1"/>
</dbReference>
<evidence type="ECO:0000313" key="6">
    <source>
        <dbReference type="EMBL" id="WNM56585.1"/>
    </source>
</evidence>
<evidence type="ECO:0000256" key="3">
    <source>
        <dbReference type="ARBA" id="ARBA00023004"/>
    </source>
</evidence>
<proteinExistence type="predicted"/>
<keyword evidence="7" id="KW-1185">Reference proteome</keyword>
<reference evidence="6 7" key="1">
    <citation type="submission" date="2023-01" db="EMBL/GenBank/DDBJ databases">
        <title>Cultivation and genomic characterization of new, ubiquitous marine nitrite-oxidizing bacteria from the Nitrospirales.</title>
        <authorList>
            <person name="Mueller A.J."/>
            <person name="Daebeler A."/>
            <person name="Herbold C.W."/>
            <person name="Kirkegaard R.H."/>
            <person name="Daims H."/>
        </authorList>
    </citation>
    <scope>NUCLEOTIDE SEQUENCE [LARGE SCALE GENOMIC DNA]</scope>
    <source>
        <strain evidence="6 7">VA</strain>
    </source>
</reference>